<proteinExistence type="predicted"/>
<name>A0ACB0XQR4_MELEN</name>
<dbReference type="EMBL" id="CAVMJV010000002">
    <property type="protein sequence ID" value="CAK5013184.1"/>
    <property type="molecule type" value="Genomic_DNA"/>
</dbReference>
<comment type="caution">
    <text evidence="1">The sequence shown here is derived from an EMBL/GenBank/DDBJ whole genome shotgun (WGS) entry which is preliminary data.</text>
</comment>
<accession>A0ACB0XQR4</accession>
<evidence type="ECO:0000313" key="1">
    <source>
        <dbReference type="EMBL" id="CAK5013184.1"/>
    </source>
</evidence>
<protein>
    <submittedName>
        <fullName evidence="1">Uncharacterized protein</fullName>
    </submittedName>
</protein>
<gene>
    <name evidence="1" type="ORF">MENTE1834_LOCUS2339</name>
</gene>
<dbReference type="Proteomes" id="UP001497535">
    <property type="component" value="Unassembled WGS sequence"/>
</dbReference>
<keyword evidence="2" id="KW-1185">Reference proteome</keyword>
<organism evidence="1 2">
    <name type="scientific">Meloidogyne enterolobii</name>
    <name type="common">Root-knot nematode worm</name>
    <name type="synonym">Meloidogyne mayaguensis</name>
    <dbReference type="NCBI Taxonomy" id="390850"/>
    <lineage>
        <taxon>Eukaryota</taxon>
        <taxon>Metazoa</taxon>
        <taxon>Ecdysozoa</taxon>
        <taxon>Nematoda</taxon>
        <taxon>Chromadorea</taxon>
        <taxon>Rhabditida</taxon>
        <taxon>Tylenchina</taxon>
        <taxon>Tylenchomorpha</taxon>
        <taxon>Tylenchoidea</taxon>
        <taxon>Meloidogynidae</taxon>
        <taxon>Meloidogyninae</taxon>
        <taxon>Meloidogyne</taxon>
    </lineage>
</organism>
<sequence length="182" mass="20193">MRLVQTSPEKGQKLSDALAQAHEKYGGLPAFRRSEQQFSPGSVSLGSYAGVSDPYQRRSSFGIEVDTSPTSLPPINNRLSWSSRNVDWRGDSAELRSRPELADVRHASVERGIDGNLPPGMPVPSPTAVIGQTGTDFHRDIEEFRRGEPSEGPLNIDRTRTHISPDGQTRTTTHYTHHRSEY</sequence>
<reference evidence="1" key="1">
    <citation type="submission" date="2023-11" db="EMBL/GenBank/DDBJ databases">
        <authorList>
            <person name="Poullet M."/>
        </authorList>
    </citation>
    <scope>NUCLEOTIDE SEQUENCE</scope>
    <source>
        <strain evidence="1">E1834</strain>
    </source>
</reference>
<evidence type="ECO:0000313" key="2">
    <source>
        <dbReference type="Proteomes" id="UP001497535"/>
    </source>
</evidence>